<gene>
    <name evidence="1" type="ORF">O3M35_003221</name>
</gene>
<reference evidence="1 2" key="1">
    <citation type="submission" date="2022-12" db="EMBL/GenBank/DDBJ databases">
        <title>Chromosome-level genome assembly of true bugs.</title>
        <authorList>
            <person name="Ma L."/>
            <person name="Li H."/>
        </authorList>
    </citation>
    <scope>NUCLEOTIDE SEQUENCE [LARGE SCALE GENOMIC DNA]</scope>
    <source>
        <strain evidence="1">Lab_2022b</strain>
    </source>
</reference>
<comment type="caution">
    <text evidence="1">The sequence shown here is derived from an EMBL/GenBank/DDBJ whole genome shotgun (WGS) entry which is preliminary data.</text>
</comment>
<protein>
    <submittedName>
        <fullName evidence="1">Uncharacterized protein</fullName>
    </submittedName>
</protein>
<organism evidence="1 2">
    <name type="scientific">Rhynocoris fuscipes</name>
    <dbReference type="NCBI Taxonomy" id="488301"/>
    <lineage>
        <taxon>Eukaryota</taxon>
        <taxon>Metazoa</taxon>
        <taxon>Ecdysozoa</taxon>
        <taxon>Arthropoda</taxon>
        <taxon>Hexapoda</taxon>
        <taxon>Insecta</taxon>
        <taxon>Pterygota</taxon>
        <taxon>Neoptera</taxon>
        <taxon>Paraneoptera</taxon>
        <taxon>Hemiptera</taxon>
        <taxon>Heteroptera</taxon>
        <taxon>Panheteroptera</taxon>
        <taxon>Cimicomorpha</taxon>
        <taxon>Reduviidae</taxon>
        <taxon>Harpactorinae</taxon>
        <taxon>Harpactorini</taxon>
        <taxon>Rhynocoris</taxon>
    </lineage>
</organism>
<evidence type="ECO:0000313" key="2">
    <source>
        <dbReference type="Proteomes" id="UP001461498"/>
    </source>
</evidence>
<evidence type="ECO:0000313" key="1">
    <source>
        <dbReference type="EMBL" id="KAK9498632.1"/>
    </source>
</evidence>
<keyword evidence="2" id="KW-1185">Reference proteome</keyword>
<sequence length="96" mass="10716">MIDDAHALDRESWTILIQTIDNPNILSVVTVPNTWKVSDGCVFDFVNHPSVIGMRLEGLNIQDIGPLAGQIMHVQAVPQDLPKYVFVLVINYFQGI</sequence>
<dbReference type="Proteomes" id="UP001461498">
    <property type="component" value="Unassembled WGS sequence"/>
</dbReference>
<dbReference type="AlphaFoldDB" id="A0AAW1CJL7"/>
<name>A0AAW1CJL7_9HEMI</name>
<proteinExistence type="predicted"/>
<accession>A0AAW1CJL7</accession>
<dbReference type="EMBL" id="JAPXFL010000012">
    <property type="protein sequence ID" value="KAK9498632.1"/>
    <property type="molecule type" value="Genomic_DNA"/>
</dbReference>